<keyword evidence="4 7" id="KW-0489">Methyltransferase</keyword>
<evidence type="ECO:0000256" key="7">
    <source>
        <dbReference type="HAMAP-Rule" id="MF_01007"/>
    </source>
</evidence>
<evidence type="ECO:0000256" key="3">
    <source>
        <dbReference type="ARBA" id="ARBA00022552"/>
    </source>
</evidence>
<dbReference type="EMBL" id="CP101127">
    <property type="protein sequence ID" value="UTO25711.1"/>
    <property type="molecule type" value="Genomic_DNA"/>
</dbReference>
<keyword evidence="6 7" id="KW-0949">S-adenosyl-L-methionine</keyword>
<keyword evidence="2 7" id="KW-0963">Cytoplasm</keyword>
<dbReference type="Proteomes" id="UP001233782">
    <property type="component" value="Unassembled WGS sequence"/>
</dbReference>
<dbReference type="Gene3D" id="3.40.50.150">
    <property type="entry name" value="Vaccinia Virus protein VP39"/>
    <property type="match status" value="1"/>
</dbReference>
<dbReference type="EMBL" id="JASBCP010000002">
    <property type="protein sequence ID" value="MDI3047928.1"/>
    <property type="molecule type" value="Genomic_DNA"/>
</dbReference>
<protein>
    <recommendedName>
        <fullName evidence="7">Ribosomal RNA small subunit methyltransferase H</fullName>
        <ecNumber evidence="7">2.1.1.199</ecNumber>
    </recommendedName>
    <alternativeName>
        <fullName evidence="7">16S rRNA m(4)C1402 methyltransferase</fullName>
    </alternativeName>
    <alternativeName>
        <fullName evidence="7">rRNA (cytosine-N(4)-)-methyltransferase RsmH</fullName>
    </alternativeName>
</protein>
<dbReference type="SUPFAM" id="SSF81799">
    <property type="entry name" value="Putative methyltransferase TM0872, insert domain"/>
    <property type="match status" value="1"/>
</dbReference>
<dbReference type="RefSeq" id="WP_036445266.1">
    <property type="nucleotide sequence ID" value="NZ_CP101127.1"/>
</dbReference>
<dbReference type="PANTHER" id="PTHR11265:SF0">
    <property type="entry name" value="12S RRNA N4-METHYLCYTIDINE METHYLTRANSFERASE"/>
    <property type="match status" value="1"/>
</dbReference>
<evidence type="ECO:0000256" key="4">
    <source>
        <dbReference type="ARBA" id="ARBA00022603"/>
    </source>
</evidence>
<dbReference type="GO" id="GO:0005737">
    <property type="term" value="C:cytoplasm"/>
    <property type="evidence" value="ECO:0007669"/>
    <property type="project" value="UniProtKB-SubCell"/>
</dbReference>
<accession>A0A063YC02</accession>
<comment type="similarity">
    <text evidence="1 7">Belongs to the methyltransferase superfamily. RsmH family.</text>
</comment>
<dbReference type="PIRSF" id="PIRSF004486">
    <property type="entry name" value="MraW"/>
    <property type="match status" value="1"/>
</dbReference>
<feature type="binding site" evidence="7">
    <location>
        <position position="97"/>
    </location>
    <ligand>
        <name>S-adenosyl-L-methionine</name>
        <dbReference type="ChEBI" id="CHEBI:59789"/>
    </ligand>
</feature>
<reference evidence="8" key="2">
    <citation type="submission" date="2023-04" db="EMBL/GenBank/DDBJ databases">
        <title>Genomes of recent Mycoplasma hyosynoviae isolates 2023.</title>
        <authorList>
            <person name="Spergser J."/>
        </authorList>
    </citation>
    <scope>NUCLEOTIDE SEQUENCE</scope>
    <source>
        <strain evidence="8">SN1J23N</strain>
    </source>
</reference>
<dbReference type="NCBIfam" id="TIGR00006">
    <property type="entry name" value="16S rRNA (cytosine(1402)-N(4))-methyltransferase RsmH"/>
    <property type="match status" value="1"/>
</dbReference>
<dbReference type="InterPro" id="IPR023397">
    <property type="entry name" value="SAM-dep_MeTrfase_MraW_recog"/>
</dbReference>
<gene>
    <name evidence="7 9" type="primary">rsmH</name>
    <name evidence="9" type="ORF">NMG93_02425</name>
    <name evidence="8" type="ORF">QJ129_01460</name>
</gene>
<dbReference type="AlphaFoldDB" id="A0A063YC02"/>
<evidence type="ECO:0000256" key="6">
    <source>
        <dbReference type="ARBA" id="ARBA00022691"/>
    </source>
</evidence>
<sequence>MHIPVLLQEVIDYLEIKADGVYVDLTLGRAGHSQEILKKIKNGKLICFDKDIEAVNASQKLLEKINSNFVLIKSDFRNLKEELEKLNIAQVDGILVDLGVSSPQLDTVERGFSYSVDSPLDMRMDRQSELKASDIVNNYPQEELEKILIENADVKFFKKIAKAIIENRPFESSKKLVDVIKQCLPAFEVRKKNPAKQIFQALRMEVNDELGALKTLLKQIPDLLKENGKFLAISFHSKEDKLIKEFYQKLNYEDPKIARLPISSKQKWSQKIVFPSEEEKNINKRSQSAKLRIISKR</sequence>
<comment type="catalytic activity">
    <reaction evidence="7">
        <text>cytidine(1402) in 16S rRNA + S-adenosyl-L-methionine = N(4)-methylcytidine(1402) in 16S rRNA + S-adenosyl-L-homocysteine + H(+)</text>
        <dbReference type="Rhea" id="RHEA:42928"/>
        <dbReference type="Rhea" id="RHEA-COMP:10286"/>
        <dbReference type="Rhea" id="RHEA-COMP:10287"/>
        <dbReference type="ChEBI" id="CHEBI:15378"/>
        <dbReference type="ChEBI" id="CHEBI:57856"/>
        <dbReference type="ChEBI" id="CHEBI:59789"/>
        <dbReference type="ChEBI" id="CHEBI:74506"/>
        <dbReference type="ChEBI" id="CHEBI:82748"/>
        <dbReference type="EC" id="2.1.1.199"/>
    </reaction>
</comment>
<dbReference type="Proteomes" id="UP001059349">
    <property type="component" value="Chromosome"/>
</dbReference>
<dbReference type="EC" id="2.1.1.199" evidence="7"/>
<name>A0A063YC02_9BACT</name>
<evidence type="ECO:0000313" key="8">
    <source>
        <dbReference type="EMBL" id="MDI3047928.1"/>
    </source>
</evidence>
<keyword evidence="5 7" id="KW-0808">Transferase</keyword>
<feature type="binding site" evidence="7">
    <location>
        <position position="49"/>
    </location>
    <ligand>
        <name>S-adenosyl-L-methionine</name>
        <dbReference type="ChEBI" id="CHEBI:59789"/>
    </ligand>
</feature>
<dbReference type="STRING" id="29559.NPL3_01205"/>
<dbReference type="GO" id="GO:0071424">
    <property type="term" value="F:rRNA (cytosine-N4-)-methyltransferase activity"/>
    <property type="evidence" value="ECO:0007669"/>
    <property type="project" value="UniProtKB-UniRule"/>
</dbReference>
<evidence type="ECO:0000313" key="9">
    <source>
        <dbReference type="EMBL" id="UTO25711.1"/>
    </source>
</evidence>
<evidence type="ECO:0000256" key="2">
    <source>
        <dbReference type="ARBA" id="ARBA00022490"/>
    </source>
</evidence>
<feature type="binding site" evidence="7">
    <location>
        <position position="76"/>
    </location>
    <ligand>
        <name>S-adenosyl-L-methionine</name>
        <dbReference type="ChEBI" id="CHEBI:59789"/>
    </ligand>
</feature>
<evidence type="ECO:0000256" key="1">
    <source>
        <dbReference type="ARBA" id="ARBA00010396"/>
    </source>
</evidence>
<comment type="function">
    <text evidence="7">Specifically methylates the N4 position of cytidine in position 1402 (C1402) of 16S rRNA.</text>
</comment>
<comment type="subcellular location">
    <subcellularLocation>
        <location evidence="7">Cytoplasm</location>
    </subcellularLocation>
</comment>
<dbReference type="InterPro" id="IPR002903">
    <property type="entry name" value="RsmH"/>
</dbReference>
<dbReference type="GeneID" id="75105332"/>
<feature type="binding site" evidence="7">
    <location>
        <begin position="30"/>
        <end position="32"/>
    </location>
    <ligand>
        <name>S-adenosyl-L-methionine</name>
        <dbReference type="ChEBI" id="CHEBI:59789"/>
    </ligand>
</feature>
<reference evidence="9" key="1">
    <citation type="submission" date="2022-07" db="EMBL/GenBank/DDBJ databases">
        <title>Complete genome of Mycoplasma hyosynoviae B1.</title>
        <authorList>
            <person name="Spergser J."/>
        </authorList>
    </citation>
    <scope>NUCLEOTIDE SEQUENCE</scope>
    <source>
        <strain evidence="9">B1</strain>
    </source>
</reference>
<dbReference type="Pfam" id="PF01795">
    <property type="entry name" value="Methyltransf_5"/>
    <property type="match status" value="1"/>
</dbReference>
<keyword evidence="3 7" id="KW-0698">rRNA processing</keyword>
<evidence type="ECO:0000256" key="5">
    <source>
        <dbReference type="ARBA" id="ARBA00022679"/>
    </source>
</evidence>
<evidence type="ECO:0000313" key="10">
    <source>
        <dbReference type="Proteomes" id="UP001059349"/>
    </source>
</evidence>
<proteinExistence type="inferred from homology"/>
<dbReference type="InterPro" id="IPR029063">
    <property type="entry name" value="SAM-dependent_MTases_sf"/>
</dbReference>
<dbReference type="Gene3D" id="1.10.150.170">
    <property type="entry name" value="Putative methyltransferase TM0872, insert domain"/>
    <property type="match status" value="1"/>
</dbReference>
<dbReference type="PANTHER" id="PTHR11265">
    <property type="entry name" value="S-ADENOSYL-METHYLTRANSFERASE MRAW"/>
    <property type="match status" value="1"/>
</dbReference>
<feature type="binding site" evidence="7">
    <location>
        <position position="104"/>
    </location>
    <ligand>
        <name>S-adenosyl-L-methionine</name>
        <dbReference type="ChEBI" id="CHEBI:59789"/>
    </ligand>
</feature>
<dbReference type="SUPFAM" id="SSF53335">
    <property type="entry name" value="S-adenosyl-L-methionine-dependent methyltransferases"/>
    <property type="match status" value="1"/>
</dbReference>
<organism evidence="9 10">
    <name type="scientific">Metamycoplasma hyosynoviae</name>
    <dbReference type="NCBI Taxonomy" id="29559"/>
    <lineage>
        <taxon>Bacteria</taxon>
        <taxon>Bacillati</taxon>
        <taxon>Mycoplasmatota</taxon>
        <taxon>Mycoplasmoidales</taxon>
        <taxon>Metamycoplasmataceae</taxon>
        <taxon>Metamycoplasma</taxon>
    </lineage>
</organism>
<dbReference type="HAMAP" id="MF_01007">
    <property type="entry name" value="16SrRNA_methyltr_H"/>
    <property type="match status" value="1"/>
</dbReference>
<dbReference type="GO" id="GO:0070475">
    <property type="term" value="P:rRNA base methylation"/>
    <property type="evidence" value="ECO:0007669"/>
    <property type="project" value="UniProtKB-UniRule"/>
</dbReference>